<organism evidence="1 2">
    <name type="scientific">Pararge aegeria aegeria</name>
    <dbReference type="NCBI Taxonomy" id="348720"/>
    <lineage>
        <taxon>Eukaryota</taxon>
        <taxon>Metazoa</taxon>
        <taxon>Ecdysozoa</taxon>
        <taxon>Arthropoda</taxon>
        <taxon>Hexapoda</taxon>
        <taxon>Insecta</taxon>
        <taxon>Pterygota</taxon>
        <taxon>Neoptera</taxon>
        <taxon>Endopterygota</taxon>
        <taxon>Lepidoptera</taxon>
        <taxon>Glossata</taxon>
        <taxon>Ditrysia</taxon>
        <taxon>Papilionoidea</taxon>
        <taxon>Nymphalidae</taxon>
        <taxon>Satyrinae</taxon>
        <taxon>Satyrini</taxon>
        <taxon>Parargina</taxon>
        <taxon>Pararge</taxon>
    </lineage>
</organism>
<name>A0A8S4R908_9NEOP</name>
<keyword evidence="2" id="KW-1185">Reference proteome</keyword>
<dbReference type="AlphaFoldDB" id="A0A8S4R908"/>
<comment type="caution">
    <text evidence="1">The sequence shown here is derived from an EMBL/GenBank/DDBJ whole genome shotgun (WGS) entry which is preliminary data.</text>
</comment>
<dbReference type="Proteomes" id="UP000838756">
    <property type="component" value="Unassembled WGS sequence"/>
</dbReference>
<evidence type="ECO:0000313" key="2">
    <source>
        <dbReference type="Proteomes" id="UP000838756"/>
    </source>
</evidence>
<dbReference type="EMBL" id="CAKXAJ010024942">
    <property type="protein sequence ID" value="CAH2233157.1"/>
    <property type="molecule type" value="Genomic_DNA"/>
</dbReference>
<protein>
    <submittedName>
        <fullName evidence="1">Jg17783 protein</fullName>
    </submittedName>
</protein>
<gene>
    <name evidence="1" type="primary">jg17783</name>
    <name evidence="1" type="ORF">PAEG_LOCUS11283</name>
</gene>
<proteinExistence type="predicted"/>
<sequence>MAVIKISTGENKAIELPKLQQSPRDSKMMVEVENIDEAIVNYRLAQISVHERASENKRRSLATANCCDVLPLLFSFSFCINLDAI</sequence>
<accession>A0A8S4R908</accession>
<evidence type="ECO:0000313" key="1">
    <source>
        <dbReference type="EMBL" id="CAH2233157.1"/>
    </source>
</evidence>
<reference evidence="1" key="1">
    <citation type="submission" date="2022-03" db="EMBL/GenBank/DDBJ databases">
        <authorList>
            <person name="Lindestad O."/>
        </authorList>
    </citation>
    <scope>NUCLEOTIDE SEQUENCE</scope>
</reference>